<organism evidence="2 3">
    <name type="scientific">Candidatus Kuenenbacteria bacterium HGW-Kuenenbacteria-1</name>
    <dbReference type="NCBI Taxonomy" id="2013812"/>
    <lineage>
        <taxon>Bacteria</taxon>
        <taxon>Candidatus Kueneniibacteriota</taxon>
    </lineage>
</organism>
<dbReference type="EMBL" id="PGYQ01000004">
    <property type="protein sequence ID" value="PKL72461.1"/>
    <property type="molecule type" value="Genomic_DNA"/>
</dbReference>
<feature type="transmembrane region" description="Helical" evidence="1">
    <location>
        <begin position="150"/>
        <end position="168"/>
    </location>
</feature>
<reference evidence="2 3" key="1">
    <citation type="journal article" date="2017" name="ISME J.">
        <title>Potential for microbial H2 and metal transformations associated with novel bacteria and archaea in deep terrestrial subsurface sediments.</title>
        <authorList>
            <person name="Hernsdorf A.W."/>
            <person name="Amano Y."/>
            <person name="Miyakawa K."/>
            <person name="Ise K."/>
            <person name="Suzuki Y."/>
            <person name="Anantharaman K."/>
            <person name="Probst A."/>
            <person name="Burstein D."/>
            <person name="Thomas B.C."/>
            <person name="Banfield J.F."/>
        </authorList>
    </citation>
    <scope>NUCLEOTIDE SEQUENCE [LARGE SCALE GENOMIC DNA]</scope>
    <source>
        <strain evidence="2">HGW-Kuenenbacteria-1</strain>
    </source>
</reference>
<protein>
    <recommendedName>
        <fullName evidence="4">PilN domain-containing protein</fullName>
    </recommendedName>
</protein>
<sequence>MQDPNLLPDELRKKEEELEKRKVEIEPEKIKLSNPKERLIMNKDKNRFLNKIKSFFYKKSEKFKNEEIQDVVSKLKREEKFREKASFLASAPLQKMPDKKIEQKLTESAEQIKREKEDDQTSKGIEINLIPEEMRSFVKPVKQMKDLGKIFIGSVVVVVIFCVGLFFYKINIDDQLQNIQIQIKKIDKELINYSEFKEKDQLVQMRIKLTQKLIDNHIYWMDVLNFLEENTIKDIVYTNLNCNFDLSQNNDKAGTIAKISIEGVGKDFISIKNQLLIFQKATNFVKKVEISELLSTKERKKKKESKDIEGIGFKIDIELQPGILQHAY</sequence>
<dbReference type="AlphaFoldDB" id="A0A2N1UNT7"/>
<comment type="caution">
    <text evidence="2">The sequence shown here is derived from an EMBL/GenBank/DDBJ whole genome shotgun (WGS) entry which is preliminary data.</text>
</comment>
<accession>A0A2N1UNT7</accession>
<name>A0A2N1UNT7_9BACT</name>
<proteinExistence type="predicted"/>
<gene>
    <name evidence="2" type="ORF">CVV26_01375</name>
</gene>
<evidence type="ECO:0000313" key="2">
    <source>
        <dbReference type="EMBL" id="PKL72461.1"/>
    </source>
</evidence>
<dbReference type="Proteomes" id="UP000233414">
    <property type="component" value="Unassembled WGS sequence"/>
</dbReference>
<keyword evidence="1" id="KW-0472">Membrane</keyword>
<keyword evidence="1" id="KW-0812">Transmembrane</keyword>
<keyword evidence="1" id="KW-1133">Transmembrane helix</keyword>
<evidence type="ECO:0000313" key="3">
    <source>
        <dbReference type="Proteomes" id="UP000233414"/>
    </source>
</evidence>
<evidence type="ECO:0008006" key="4">
    <source>
        <dbReference type="Google" id="ProtNLM"/>
    </source>
</evidence>
<evidence type="ECO:0000256" key="1">
    <source>
        <dbReference type="SAM" id="Phobius"/>
    </source>
</evidence>